<evidence type="ECO:0000256" key="1">
    <source>
        <dbReference type="ARBA" id="ARBA00009437"/>
    </source>
</evidence>
<dbReference type="EMBL" id="CP012333">
    <property type="protein sequence ID" value="AKU95482.1"/>
    <property type="molecule type" value="Genomic_DNA"/>
</dbReference>
<dbReference type="PANTHER" id="PTHR30537">
    <property type="entry name" value="HTH-TYPE TRANSCRIPTIONAL REGULATOR"/>
    <property type="match status" value="1"/>
</dbReference>
<dbReference type="GO" id="GO:0043565">
    <property type="term" value="F:sequence-specific DNA binding"/>
    <property type="evidence" value="ECO:0007669"/>
    <property type="project" value="TreeGrafter"/>
</dbReference>
<dbReference type="Proteomes" id="UP000064967">
    <property type="component" value="Chromosome"/>
</dbReference>
<evidence type="ECO:0000256" key="2">
    <source>
        <dbReference type="ARBA" id="ARBA00023015"/>
    </source>
</evidence>
<keyword evidence="2" id="KW-0805">Transcription regulation</keyword>
<dbReference type="InterPro" id="IPR058163">
    <property type="entry name" value="LysR-type_TF_proteobact-type"/>
</dbReference>
<accession>A0A0K1PPN7</accession>
<dbReference type="OrthoDB" id="196624at2"/>
<dbReference type="Pfam" id="PF03466">
    <property type="entry name" value="LysR_substrate"/>
    <property type="match status" value="1"/>
</dbReference>
<sequence>MDLLEGIRIFRRAAELGSFSAAAKDLKSTQPSVSRAIAALEEELGVQLFRRSTRSLRLTTEGEKLLAGSQDVLVRVDEMVAAVRGEKRSLEGPIRIAASISLGRLMLTGLIDRFTKAHPRVDFQFRLSDGQVDLIEENIDVAIRMGHLKDSALRALRVGTSRIRLYAGRAYLKARGRPKTIDDLRRHRLVFFTRRSTQPVWNLTGERGELVRFAFKPYFETDGIDMVREAVVQGVGISLLPSWMLIEPEADRVVERLLTAHTTEDVPLHAVTTAGREYSIKQRAFVDFLRKEFDALESISLNG</sequence>
<organism evidence="6 7">
    <name type="scientific">Labilithrix luteola</name>
    <dbReference type="NCBI Taxonomy" id="1391654"/>
    <lineage>
        <taxon>Bacteria</taxon>
        <taxon>Pseudomonadati</taxon>
        <taxon>Myxococcota</taxon>
        <taxon>Polyangia</taxon>
        <taxon>Polyangiales</taxon>
        <taxon>Labilitrichaceae</taxon>
        <taxon>Labilithrix</taxon>
    </lineage>
</organism>
<name>A0A0K1PPN7_9BACT</name>
<comment type="similarity">
    <text evidence="1">Belongs to the LysR transcriptional regulatory family.</text>
</comment>
<evidence type="ECO:0000313" key="7">
    <source>
        <dbReference type="Proteomes" id="UP000064967"/>
    </source>
</evidence>
<dbReference type="PATRIC" id="fig|1391654.3.peg.2162"/>
<keyword evidence="4" id="KW-0804">Transcription</keyword>
<dbReference type="InterPro" id="IPR000847">
    <property type="entry name" value="LysR_HTH_N"/>
</dbReference>
<dbReference type="STRING" id="1391654.AKJ09_02146"/>
<dbReference type="PRINTS" id="PR00039">
    <property type="entry name" value="HTHLYSR"/>
</dbReference>
<feature type="domain" description="HTH lysR-type" evidence="5">
    <location>
        <begin position="1"/>
        <end position="59"/>
    </location>
</feature>
<keyword evidence="3" id="KW-0238">DNA-binding</keyword>
<dbReference type="GO" id="GO:0006351">
    <property type="term" value="P:DNA-templated transcription"/>
    <property type="evidence" value="ECO:0007669"/>
    <property type="project" value="TreeGrafter"/>
</dbReference>
<dbReference type="SUPFAM" id="SSF53850">
    <property type="entry name" value="Periplasmic binding protein-like II"/>
    <property type="match status" value="1"/>
</dbReference>
<dbReference type="KEGG" id="llu:AKJ09_02146"/>
<dbReference type="CDD" id="cd08422">
    <property type="entry name" value="PBP2_CrgA_like"/>
    <property type="match status" value="1"/>
</dbReference>
<proteinExistence type="inferred from homology"/>
<protein>
    <submittedName>
        <fullName evidence="6">Transcriptional regulator, LysR family</fullName>
    </submittedName>
</protein>
<dbReference type="InterPro" id="IPR005119">
    <property type="entry name" value="LysR_subst-bd"/>
</dbReference>
<reference evidence="6 7" key="1">
    <citation type="submission" date="2015-08" db="EMBL/GenBank/DDBJ databases">
        <authorList>
            <person name="Babu N.S."/>
            <person name="Beckwith C.J."/>
            <person name="Beseler K.G."/>
            <person name="Brison A."/>
            <person name="Carone J.V."/>
            <person name="Caskin T.P."/>
            <person name="Diamond M."/>
            <person name="Durham M.E."/>
            <person name="Foxe J.M."/>
            <person name="Go M."/>
            <person name="Henderson B.A."/>
            <person name="Jones I.B."/>
            <person name="McGettigan J.A."/>
            <person name="Micheletti S.J."/>
            <person name="Nasrallah M.E."/>
            <person name="Ortiz D."/>
            <person name="Piller C.R."/>
            <person name="Privatt S.R."/>
            <person name="Schneider S.L."/>
            <person name="Sharp S."/>
            <person name="Smith T.C."/>
            <person name="Stanton J.D."/>
            <person name="Ullery H.E."/>
            <person name="Wilson R.J."/>
            <person name="Serrano M.G."/>
            <person name="Buck G."/>
            <person name="Lee V."/>
            <person name="Wang Y."/>
            <person name="Carvalho R."/>
            <person name="Voegtly L."/>
            <person name="Shi R."/>
            <person name="Duckworth R."/>
            <person name="Johnson A."/>
            <person name="Loviza R."/>
            <person name="Walstead R."/>
            <person name="Shah Z."/>
            <person name="Kiflezghi M."/>
            <person name="Wade K."/>
            <person name="Ball S.L."/>
            <person name="Bradley K.W."/>
            <person name="Asai D.J."/>
            <person name="Bowman C.A."/>
            <person name="Russell D.A."/>
            <person name="Pope W.H."/>
            <person name="Jacobs-Sera D."/>
            <person name="Hendrix R.W."/>
            <person name="Hatfull G.F."/>
        </authorList>
    </citation>
    <scope>NUCLEOTIDE SEQUENCE [LARGE SCALE GENOMIC DNA]</scope>
    <source>
        <strain evidence="6 7">DSM 27648</strain>
    </source>
</reference>
<dbReference type="FunFam" id="1.10.10.10:FF:000001">
    <property type="entry name" value="LysR family transcriptional regulator"/>
    <property type="match status" value="1"/>
</dbReference>
<gene>
    <name evidence="6" type="ORF">AKJ09_02146</name>
</gene>
<evidence type="ECO:0000256" key="3">
    <source>
        <dbReference type="ARBA" id="ARBA00023125"/>
    </source>
</evidence>
<dbReference type="SUPFAM" id="SSF46785">
    <property type="entry name" value="Winged helix' DNA-binding domain"/>
    <property type="match status" value="1"/>
</dbReference>
<dbReference type="Pfam" id="PF00126">
    <property type="entry name" value="HTH_1"/>
    <property type="match status" value="1"/>
</dbReference>
<dbReference type="GO" id="GO:0003700">
    <property type="term" value="F:DNA-binding transcription factor activity"/>
    <property type="evidence" value="ECO:0007669"/>
    <property type="project" value="InterPro"/>
</dbReference>
<evidence type="ECO:0000313" key="6">
    <source>
        <dbReference type="EMBL" id="AKU95482.1"/>
    </source>
</evidence>
<dbReference type="Gene3D" id="1.10.10.10">
    <property type="entry name" value="Winged helix-like DNA-binding domain superfamily/Winged helix DNA-binding domain"/>
    <property type="match status" value="1"/>
</dbReference>
<dbReference type="Gene3D" id="3.40.190.290">
    <property type="match status" value="1"/>
</dbReference>
<keyword evidence="7" id="KW-1185">Reference proteome</keyword>
<dbReference type="RefSeq" id="WP_146646922.1">
    <property type="nucleotide sequence ID" value="NZ_CP012333.1"/>
</dbReference>
<dbReference type="AlphaFoldDB" id="A0A0K1PPN7"/>
<dbReference type="PROSITE" id="PS50931">
    <property type="entry name" value="HTH_LYSR"/>
    <property type="match status" value="1"/>
</dbReference>
<dbReference type="InterPro" id="IPR036390">
    <property type="entry name" value="WH_DNA-bd_sf"/>
</dbReference>
<dbReference type="PANTHER" id="PTHR30537:SF5">
    <property type="entry name" value="HTH-TYPE TRANSCRIPTIONAL ACTIVATOR TTDR-RELATED"/>
    <property type="match status" value="1"/>
</dbReference>
<dbReference type="InterPro" id="IPR036388">
    <property type="entry name" value="WH-like_DNA-bd_sf"/>
</dbReference>
<evidence type="ECO:0000259" key="5">
    <source>
        <dbReference type="PROSITE" id="PS50931"/>
    </source>
</evidence>
<evidence type="ECO:0000256" key="4">
    <source>
        <dbReference type="ARBA" id="ARBA00023163"/>
    </source>
</evidence>